<evidence type="ECO:0000313" key="4">
    <source>
        <dbReference type="Proteomes" id="UP001218188"/>
    </source>
</evidence>
<dbReference type="AlphaFoldDB" id="A0AAD6SZW0"/>
<gene>
    <name evidence="3" type="ORF">C8F04DRAFT_1182514</name>
</gene>
<organism evidence="3 4">
    <name type="scientific">Mycena alexandri</name>
    <dbReference type="NCBI Taxonomy" id="1745969"/>
    <lineage>
        <taxon>Eukaryota</taxon>
        <taxon>Fungi</taxon>
        <taxon>Dikarya</taxon>
        <taxon>Basidiomycota</taxon>
        <taxon>Agaricomycotina</taxon>
        <taxon>Agaricomycetes</taxon>
        <taxon>Agaricomycetidae</taxon>
        <taxon>Agaricales</taxon>
        <taxon>Marasmiineae</taxon>
        <taxon>Mycenaceae</taxon>
        <taxon>Mycena</taxon>
    </lineage>
</organism>
<comment type="caution">
    <text evidence="3">The sequence shown here is derived from an EMBL/GenBank/DDBJ whole genome shotgun (WGS) entry which is preliminary data.</text>
</comment>
<protein>
    <submittedName>
        <fullName evidence="3">Uncharacterized protein</fullName>
    </submittedName>
</protein>
<dbReference type="EMBL" id="JARJCM010000051">
    <property type="protein sequence ID" value="KAJ7035358.1"/>
    <property type="molecule type" value="Genomic_DNA"/>
</dbReference>
<keyword evidence="4" id="KW-1185">Reference proteome</keyword>
<reference evidence="3" key="1">
    <citation type="submission" date="2023-03" db="EMBL/GenBank/DDBJ databases">
        <title>Massive genome expansion in bonnet fungi (Mycena s.s.) driven by repeated elements and novel gene families across ecological guilds.</title>
        <authorList>
            <consortium name="Lawrence Berkeley National Laboratory"/>
            <person name="Harder C.B."/>
            <person name="Miyauchi S."/>
            <person name="Viragh M."/>
            <person name="Kuo A."/>
            <person name="Thoen E."/>
            <person name="Andreopoulos B."/>
            <person name="Lu D."/>
            <person name="Skrede I."/>
            <person name="Drula E."/>
            <person name="Henrissat B."/>
            <person name="Morin E."/>
            <person name="Kohler A."/>
            <person name="Barry K."/>
            <person name="LaButti K."/>
            <person name="Morin E."/>
            <person name="Salamov A."/>
            <person name="Lipzen A."/>
            <person name="Mereny Z."/>
            <person name="Hegedus B."/>
            <person name="Baldrian P."/>
            <person name="Stursova M."/>
            <person name="Weitz H."/>
            <person name="Taylor A."/>
            <person name="Grigoriev I.V."/>
            <person name="Nagy L.G."/>
            <person name="Martin F."/>
            <person name="Kauserud H."/>
        </authorList>
    </citation>
    <scope>NUCLEOTIDE SEQUENCE</scope>
    <source>
        <strain evidence="3">CBHHK200</strain>
    </source>
</reference>
<proteinExistence type="predicted"/>
<evidence type="ECO:0000256" key="1">
    <source>
        <dbReference type="SAM" id="MobiDB-lite"/>
    </source>
</evidence>
<name>A0AAD6SZW0_9AGAR</name>
<evidence type="ECO:0000256" key="2">
    <source>
        <dbReference type="SAM" id="SignalP"/>
    </source>
</evidence>
<keyword evidence="2" id="KW-0732">Signal</keyword>
<accession>A0AAD6SZW0</accession>
<dbReference type="Proteomes" id="UP001218188">
    <property type="component" value="Unassembled WGS sequence"/>
</dbReference>
<sequence length="173" mass="18797">MTICAELGLLFCIYLSVQICMIMNKAGHQNPKNLNNYLMQHIRILRGPQMVVCTQWLPTPTSSTSFATPAFAPLTHTEKEALRAANGCYHCRKTPQSPGWVRHRSDNCPGDPARGIPPRTAPAVVAAVGPAGFSAVYEEGYAPVAAVFPTHYSDDKDDFSAGTDDSDLSTRDT</sequence>
<feature type="signal peptide" evidence="2">
    <location>
        <begin position="1"/>
        <end position="19"/>
    </location>
</feature>
<evidence type="ECO:0000313" key="3">
    <source>
        <dbReference type="EMBL" id="KAJ7035358.1"/>
    </source>
</evidence>
<feature type="region of interest" description="Disordered" evidence="1">
    <location>
        <begin position="153"/>
        <end position="173"/>
    </location>
</feature>
<feature type="chain" id="PRO_5042285238" evidence="2">
    <location>
        <begin position="20"/>
        <end position="173"/>
    </location>
</feature>